<organism evidence="2 3">
    <name type="scientific">Steinernema carpocapsae</name>
    <name type="common">Entomopathogenic nematode</name>
    <dbReference type="NCBI Taxonomy" id="34508"/>
    <lineage>
        <taxon>Eukaryota</taxon>
        <taxon>Metazoa</taxon>
        <taxon>Ecdysozoa</taxon>
        <taxon>Nematoda</taxon>
        <taxon>Chromadorea</taxon>
        <taxon>Rhabditida</taxon>
        <taxon>Tylenchina</taxon>
        <taxon>Panagrolaimomorpha</taxon>
        <taxon>Strongyloidoidea</taxon>
        <taxon>Steinernematidae</taxon>
        <taxon>Steinernema</taxon>
    </lineage>
</organism>
<reference evidence="2 3" key="2">
    <citation type="journal article" date="2019" name="G3 (Bethesda)">
        <title>Hybrid Assembly of the Genome of the Entomopathogenic Nematode Steinernema carpocapsae Identifies the X-Chromosome.</title>
        <authorList>
            <person name="Serra L."/>
            <person name="Macchietto M."/>
            <person name="Macias-Munoz A."/>
            <person name="McGill C.J."/>
            <person name="Rodriguez I.M."/>
            <person name="Rodriguez B."/>
            <person name="Murad R."/>
            <person name="Mortazavi A."/>
        </authorList>
    </citation>
    <scope>NUCLEOTIDE SEQUENCE [LARGE SCALE GENOMIC DNA]</scope>
    <source>
        <strain evidence="2 3">ALL</strain>
    </source>
</reference>
<name>A0A4U5NH82_STECR</name>
<evidence type="ECO:0000313" key="2">
    <source>
        <dbReference type="EMBL" id="TKR82224.1"/>
    </source>
</evidence>
<evidence type="ECO:0000256" key="1">
    <source>
        <dbReference type="SAM" id="MobiDB-lite"/>
    </source>
</evidence>
<keyword evidence="3" id="KW-1185">Reference proteome</keyword>
<accession>A0A4U5NH82</accession>
<reference evidence="2 3" key="1">
    <citation type="journal article" date="2015" name="Genome Biol.">
        <title>Comparative genomics of Steinernema reveals deeply conserved gene regulatory networks.</title>
        <authorList>
            <person name="Dillman A.R."/>
            <person name="Macchietto M."/>
            <person name="Porter C.F."/>
            <person name="Rogers A."/>
            <person name="Williams B."/>
            <person name="Antoshechkin I."/>
            <person name="Lee M.M."/>
            <person name="Goodwin Z."/>
            <person name="Lu X."/>
            <person name="Lewis E.E."/>
            <person name="Goodrich-Blair H."/>
            <person name="Stock S.P."/>
            <person name="Adams B.J."/>
            <person name="Sternberg P.W."/>
            <person name="Mortazavi A."/>
        </authorList>
    </citation>
    <scope>NUCLEOTIDE SEQUENCE [LARGE SCALE GENOMIC DNA]</scope>
    <source>
        <strain evidence="2 3">ALL</strain>
    </source>
</reference>
<evidence type="ECO:0000313" key="3">
    <source>
        <dbReference type="Proteomes" id="UP000298663"/>
    </source>
</evidence>
<proteinExistence type="predicted"/>
<gene>
    <name evidence="2" type="ORF">L596_015979</name>
</gene>
<dbReference type="EMBL" id="AZBU02000004">
    <property type="protein sequence ID" value="TKR82224.1"/>
    <property type="molecule type" value="Genomic_DNA"/>
</dbReference>
<dbReference type="AlphaFoldDB" id="A0A4U5NH82"/>
<protein>
    <submittedName>
        <fullName evidence="2">Uncharacterized protein</fullName>
    </submittedName>
</protein>
<sequence>MFSHRLSPRSHNRRSFANTQTVFFRSPFIALSSSPLSYRPLRSRRPRERPAANGRSANADHPPPCQAVPAFSLIA</sequence>
<dbReference type="Proteomes" id="UP000298663">
    <property type="component" value="Unassembled WGS sequence"/>
</dbReference>
<comment type="caution">
    <text evidence="2">The sequence shown here is derived from an EMBL/GenBank/DDBJ whole genome shotgun (WGS) entry which is preliminary data.</text>
</comment>
<feature type="region of interest" description="Disordered" evidence="1">
    <location>
        <begin position="38"/>
        <end position="75"/>
    </location>
</feature>